<evidence type="ECO:0000256" key="2">
    <source>
        <dbReference type="ARBA" id="ARBA00022840"/>
    </source>
</evidence>
<keyword evidence="12" id="KW-1185">Reference proteome</keyword>
<comment type="caution">
    <text evidence="11">The sequence shown here is derived from an EMBL/GenBank/DDBJ whole genome shotgun (WGS) entry which is preliminary data.</text>
</comment>
<name>A0ABW1WUS6_9HYPH</name>
<keyword evidence="3" id="KW-0902">Two-component regulatory system</keyword>
<dbReference type="InterPro" id="IPR058031">
    <property type="entry name" value="AAA_lid_NorR"/>
</dbReference>
<dbReference type="InterPro" id="IPR002197">
    <property type="entry name" value="HTH_Fis"/>
</dbReference>
<protein>
    <submittedName>
        <fullName evidence="11">Sigma-54-dependent transcriptional regulator</fullName>
    </submittedName>
</protein>
<dbReference type="Gene3D" id="3.40.50.2300">
    <property type="match status" value="1"/>
</dbReference>
<dbReference type="Pfam" id="PF00072">
    <property type="entry name" value="Response_reg"/>
    <property type="match status" value="1"/>
</dbReference>
<keyword evidence="2" id="KW-0067">ATP-binding</keyword>
<evidence type="ECO:0000259" key="9">
    <source>
        <dbReference type="PROSITE" id="PS50045"/>
    </source>
</evidence>
<evidence type="ECO:0000256" key="5">
    <source>
        <dbReference type="ARBA" id="ARBA00023159"/>
    </source>
</evidence>
<feature type="region of interest" description="Disordered" evidence="8">
    <location>
        <begin position="1"/>
        <end position="25"/>
    </location>
</feature>
<keyword evidence="7" id="KW-0597">Phosphoprotein</keyword>
<dbReference type="Pfam" id="PF00158">
    <property type="entry name" value="Sigma54_activat"/>
    <property type="match status" value="1"/>
</dbReference>
<dbReference type="CDD" id="cd00009">
    <property type="entry name" value="AAA"/>
    <property type="match status" value="1"/>
</dbReference>
<dbReference type="PROSITE" id="PS50110">
    <property type="entry name" value="RESPONSE_REGULATORY"/>
    <property type="match status" value="1"/>
</dbReference>
<dbReference type="InterPro" id="IPR009057">
    <property type="entry name" value="Homeodomain-like_sf"/>
</dbReference>
<evidence type="ECO:0000256" key="3">
    <source>
        <dbReference type="ARBA" id="ARBA00023012"/>
    </source>
</evidence>
<dbReference type="PRINTS" id="PR01590">
    <property type="entry name" value="HTHFIS"/>
</dbReference>
<feature type="modified residue" description="4-aspartylphosphate" evidence="7">
    <location>
        <position position="82"/>
    </location>
</feature>
<dbReference type="InterPro" id="IPR025943">
    <property type="entry name" value="Sigma_54_int_dom_ATP-bd_2"/>
</dbReference>
<feature type="domain" description="Response regulatory" evidence="10">
    <location>
        <begin position="33"/>
        <end position="147"/>
    </location>
</feature>
<feature type="compositionally biased region" description="Gly residues" evidence="8">
    <location>
        <begin position="1"/>
        <end position="14"/>
    </location>
</feature>
<accession>A0ABW1WUS6</accession>
<dbReference type="PANTHER" id="PTHR32071:SF91">
    <property type="entry name" value="TUNGSTATE-RESPONSIVE TWO COMPONENT SIGMA54-DEPENDENT SIGNAL TRANSDUCTION SYSTEM RESPONSE REGULATOR FIS FAMILY"/>
    <property type="match status" value="1"/>
</dbReference>
<dbReference type="Gene3D" id="3.40.50.300">
    <property type="entry name" value="P-loop containing nucleotide triphosphate hydrolases"/>
    <property type="match status" value="1"/>
</dbReference>
<dbReference type="EMBL" id="JBHSTT010000049">
    <property type="protein sequence ID" value="MFC6390589.1"/>
    <property type="molecule type" value="Genomic_DNA"/>
</dbReference>
<keyword evidence="4" id="KW-0805">Transcription regulation</keyword>
<dbReference type="SUPFAM" id="SSF52540">
    <property type="entry name" value="P-loop containing nucleoside triphosphate hydrolases"/>
    <property type="match status" value="1"/>
</dbReference>
<dbReference type="PROSITE" id="PS50045">
    <property type="entry name" value="SIGMA54_INTERACT_4"/>
    <property type="match status" value="1"/>
</dbReference>
<dbReference type="Proteomes" id="UP001596237">
    <property type="component" value="Unassembled WGS sequence"/>
</dbReference>
<dbReference type="InterPro" id="IPR003593">
    <property type="entry name" value="AAA+_ATPase"/>
</dbReference>
<evidence type="ECO:0000256" key="1">
    <source>
        <dbReference type="ARBA" id="ARBA00022741"/>
    </source>
</evidence>
<organism evidence="11 12">
    <name type="scientific">Methylorubrum zatmanii</name>
    <dbReference type="NCBI Taxonomy" id="29429"/>
    <lineage>
        <taxon>Bacteria</taxon>
        <taxon>Pseudomonadati</taxon>
        <taxon>Pseudomonadota</taxon>
        <taxon>Alphaproteobacteria</taxon>
        <taxon>Hyphomicrobiales</taxon>
        <taxon>Methylobacteriaceae</taxon>
        <taxon>Methylorubrum</taxon>
    </lineage>
</organism>
<dbReference type="RefSeq" id="WP_192280419.1">
    <property type="nucleotide sequence ID" value="NZ_JBHSTT010000049.1"/>
</dbReference>
<gene>
    <name evidence="11" type="ORF">ACFQDP_14800</name>
</gene>
<dbReference type="InterPro" id="IPR011006">
    <property type="entry name" value="CheY-like_superfamily"/>
</dbReference>
<evidence type="ECO:0000259" key="10">
    <source>
        <dbReference type="PROSITE" id="PS50110"/>
    </source>
</evidence>
<dbReference type="CDD" id="cd00156">
    <property type="entry name" value="REC"/>
    <property type="match status" value="1"/>
</dbReference>
<proteinExistence type="predicted"/>
<dbReference type="Gene3D" id="1.10.8.60">
    <property type="match status" value="1"/>
</dbReference>
<dbReference type="SMART" id="SM00382">
    <property type="entry name" value="AAA"/>
    <property type="match status" value="1"/>
</dbReference>
<evidence type="ECO:0000256" key="6">
    <source>
        <dbReference type="ARBA" id="ARBA00023163"/>
    </source>
</evidence>
<sequence>MTDGPGTQGSGTDGSGAPDEPAASGDSWLASAQILVVDDEPGMRNFLVRTLAPRCARVEAVGDTRAAGRLLDASRFDLIILDNILGGRTGLAWLADLRRDGLFTDVILITAFADLETAIEAVRAGAADFVLKPFRTKQILNAVTRCLDRAALRRENFVLRRQFGTVARSQAAERIVGVSPQIVSVRDLVVRAAATRSTVLITGESGTAKEITARALHEQSPFADRPFVPVNCGAIAADIIESELFGHVKGAFTSAASSREGLFFYAQGGTLFLDEIAELPPAMQAKLLRVIEDRKVRPVGSDREIPIDVRLIAATNADLAERVAAGQFRADLYYRLDVVRIHLPPLRERVEDIEPLARMFMAQLSAQLGLPPLPISPRVLQGFEAYPWPGNARELRNRIERALILGTFGEQEPGAVAEGRTDDLAEVEKRHILRVLSASDGNRAEAARRLGVSRKTLDRKCAEWNA</sequence>
<feature type="domain" description="Sigma-54 factor interaction" evidence="9">
    <location>
        <begin position="175"/>
        <end position="404"/>
    </location>
</feature>
<dbReference type="InterPro" id="IPR002078">
    <property type="entry name" value="Sigma_54_int"/>
</dbReference>
<dbReference type="SUPFAM" id="SSF46689">
    <property type="entry name" value="Homeodomain-like"/>
    <property type="match status" value="1"/>
</dbReference>
<keyword evidence="5" id="KW-0010">Activator</keyword>
<dbReference type="PROSITE" id="PS00676">
    <property type="entry name" value="SIGMA54_INTERACT_2"/>
    <property type="match status" value="1"/>
</dbReference>
<evidence type="ECO:0000256" key="8">
    <source>
        <dbReference type="SAM" id="MobiDB-lite"/>
    </source>
</evidence>
<dbReference type="Pfam" id="PF25601">
    <property type="entry name" value="AAA_lid_14"/>
    <property type="match status" value="1"/>
</dbReference>
<dbReference type="Gene3D" id="1.10.10.60">
    <property type="entry name" value="Homeodomain-like"/>
    <property type="match status" value="1"/>
</dbReference>
<reference evidence="12" key="1">
    <citation type="journal article" date="2019" name="Int. J. Syst. Evol. Microbiol.">
        <title>The Global Catalogue of Microorganisms (GCM) 10K type strain sequencing project: providing services to taxonomists for standard genome sequencing and annotation.</title>
        <authorList>
            <consortium name="The Broad Institute Genomics Platform"/>
            <consortium name="The Broad Institute Genome Sequencing Center for Infectious Disease"/>
            <person name="Wu L."/>
            <person name="Ma J."/>
        </authorList>
    </citation>
    <scope>NUCLEOTIDE SEQUENCE [LARGE SCALE GENOMIC DNA]</scope>
    <source>
        <strain evidence="12">CCUG 36916</strain>
    </source>
</reference>
<evidence type="ECO:0000313" key="12">
    <source>
        <dbReference type="Proteomes" id="UP001596237"/>
    </source>
</evidence>
<dbReference type="Pfam" id="PF02954">
    <property type="entry name" value="HTH_8"/>
    <property type="match status" value="1"/>
</dbReference>
<keyword evidence="6" id="KW-0804">Transcription</keyword>
<dbReference type="InterPro" id="IPR001789">
    <property type="entry name" value="Sig_transdc_resp-reg_receiver"/>
</dbReference>
<dbReference type="SMART" id="SM00448">
    <property type="entry name" value="REC"/>
    <property type="match status" value="1"/>
</dbReference>
<evidence type="ECO:0000256" key="7">
    <source>
        <dbReference type="PROSITE-ProRule" id="PRU00169"/>
    </source>
</evidence>
<dbReference type="InterPro" id="IPR027417">
    <property type="entry name" value="P-loop_NTPase"/>
</dbReference>
<dbReference type="PANTHER" id="PTHR32071">
    <property type="entry name" value="TRANSCRIPTIONAL REGULATORY PROTEIN"/>
    <property type="match status" value="1"/>
</dbReference>
<dbReference type="SUPFAM" id="SSF52172">
    <property type="entry name" value="CheY-like"/>
    <property type="match status" value="1"/>
</dbReference>
<evidence type="ECO:0000313" key="11">
    <source>
        <dbReference type="EMBL" id="MFC6390589.1"/>
    </source>
</evidence>
<keyword evidence="1" id="KW-0547">Nucleotide-binding</keyword>
<evidence type="ECO:0000256" key="4">
    <source>
        <dbReference type="ARBA" id="ARBA00023015"/>
    </source>
</evidence>